<dbReference type="SUPFAM" id="SSF63491">
    <property type="entry name" value="BAG domain"/>
    <property type="match status" value="1"/>
</dbReference>
<organism evidence="1 2">
    <name type="scientific">Pocillopora damicornis</name>
    <name type="common">Cauliflower coral</name>
    <name type="synonym">Millepora damicornis</name>
    <dbReference type="NCBI Taxonomy" id="46731"/>
    <lineage>
        <taxon>Eukaryota</taxon>
        <taxon>Metazoa</taxon>
        <taxon>Cnidaria</taxon>
        <taxon>Anthozoa</taxon>
        <taxon>Hexacorallia</taxon>
        <taxon>Scleractinia</taxon>
        <taxon>Astrocoeniina</taxon>
        <taxon>Pocilloporidae</taxon>
        <taxon>Pocillopora</taxon>
    </lineage>
</organism>
<reference evidence="1 2" key="1">
    <citation type="journal article" date="2018" name="Sci. Rep.">
        <title>Comparative analysis of the Pocillopora damicornis genome highlights role of immune system in coral evolution.</title>
        <authorList>
            <person name="Cunning R."/>
            <person name="Bay R.A."/>
            <person name="Gillette P."/>
            <person name="Baker A.C."/>
            <person name="Traylor-Knowles N."/>
        </authorList>
    </citation>
    <scope>NUCLEOTIDE SEQUENCE [LARGE SCALE GENOMIC DNA]</scope>
    <source>
        <strain evidence="1">RSMAS</strain>
        <tissue evidence="1">Whole animal</tissue>
    </source>
</reference>
<dbReference type="Gene3D" id="1.20.58.120">
    <property type="entry name" value="BAG domain"/>
    <property type="match status" value="1"/>
</dbReference>
<comment type="caution">
    <text evidence="1">The sequence shown here is derived from an EMBL/GenBank/DDBJ whole genome shotgun (WGS) entry which is preliminary data.</text>
</comment>
<name>A0A3M6ULJ7_POCDA</name>
<evidence type="ECO:0008006" key="3">
    <source>
        <dbReference type="Google" id="ProtNLM"/>
    </source>
</evidence>
<dbReference type="OrthoDB" id="333905at2759"/>
<proteinExistence type="predicted"/>
<protein>
    <recommendedName>
        <fullName evidence="3">BAG domain-containing protein</fullName>
    </recommendedName>
</protein>
<dbReference type="STRING" id="46731.A0A3M6ULJ7"/>
<dbReference type="EMBL" id="RCHS01001247">
    <property type="protein sequence ID" value="RMX54563.1"/>
    <property type="molecule type" value="Genomic_DNA"/>
</dbReference>
<dbReference type="InterPro" id="IPR036533">
    <property type="entry name" value="BAG_dom_sf"/>
</dbReference>
<sequence length="249" mass="28059">MASGGSNRDRFPQFTSSNYEIPSWQVEWNKPWYQQFQEKRNAQSNYNSRGHVVNCKCSLCEEDMESAFCPQESGVAHNFKLSRDEIGGEIFPPNEKLEKPQNQRTENVILFSDLPEVVPSTSASAETEVPEEIHFSASSQHNSNSSASFESSTNIDTDALFNNIGSLSAVQSISDRVTDLQTQVENFSGEKDSREFIVLRGLLVATLAELNRIDAVGIRWLQQAKSIAMESIHDLLNQLRSKIKEEDDY</sequence>
<evidence type="ECO:0000313" key="1">
    <source>
        <dbReference type="EMBL" id="RMX54563.1"/>
    </source>
</evidence>
<gene>
    <name evidence="1" type="ORF">pdam_00004587</name>
</gene>
<accession>A0A3M6ULJ7</accession>
<evidence type="ECO:0000313" key="2">
    <source>
        <dbReference type="Proteomes" id="UP000275408"/>
    </source>
</evidence>
<keyword evidence="2" id="KW-1185">Reference proteome</keyword>
<dbReference type="OMA" id="WNKPWYQ"/>
<dbReference type="AlphaFoldDB" id="A0A3M6ULJ7"/>
<dbReference type="GO" id="GO:0051087">
    <property type="term" value="F:protein-folding chaperone binding"/>
    <property type="evidence" value="ECO:0007669"/>
    <property type="project" value="InterPro"/>
</dbReference>
<dbReference type="Proteomes" id="UP000275408">
    <property type="component" value="Unassembled WGS sequence"/>
</dbReference>